<organism evidence="9 10">
    <name type="scientific">Sordaria macrospora</name>
    <dbReference type="NCBI Taxonomy" id="5147"/>
    <lineage>
        <taxon>Eukaryota</taxon>
        <taxon>Fungi</taxon>
        <taxon>Dikarya</taxon>
        <taxon>Ascomycota</taxon>
        <taxon>Pezizomycotina</taxon>
        <taxon>Sordariomycetes</taxon>
        <taxon>Sordariomycetidae</taxon>
        <taxon>Sordariales</taxon>
        <taxon>Sordariaceae</taxon>
        <taxon>Sordaria</taxon>
    </lineage>
</organism>
<comment type="similarity">
    <text evidence="4">Belongs to the 2H phosphoesterase superfamily. CPD1 family.</text>
</comment>
<evidence type="ECO:0000313" key="10">
    <source>
        <dbReference type="Proteomes" id="UP000433876"/>
    </source>
</evidence>
<comment type="function">
    <text evidence="2">Involved in the metabolism of ADP-ribose 1',2'-cyclic phosphate which is produced as a consequence of tRNA splicing.</text>
</comment>
<sequence>MPGSSLWLTPPPSHPLYPILSFLISQRLPSDFPSEAGAADARLTPEFFAPHMTLSSGISPDLYGDNPQRWLDSIPWPSTDEVKVRFDGINSQDTYYRRCYAKVKLDEGIKKIVGLARARGVNGEEDANGAKTQEWLEWWRKEFGPHVSLMYGDVPISDDRLKEIAKVVEEGGVKLTEPEGNVEGDGWIGGVVWLVPTDKDIKDWKPIAKRVL</sequence>
<gene>
    <name evidence="9" type="ORF">SMACR_03260</name>
</gene>
<dbReference type="EMBL" id="NMPR01000010">
    <property type="protein sequence ID" value="KAA8635678.1"/>
    <property type="molecule type" value="Genomic_DNA"/>
</dbReference>
<evidence type="ECO:0000256" key="7">
    <source>
        <dbReference type="ARBA" id="ARBA00022801"/>
    </source>
</evidence>
<dbReference type="PANTHER" id="PTHR28141:SF1">
    <property type="entry name" value="2',3'-CYCLIC-NUCLEOTIDE 3'-PHOSPHODIESTERASE"/>
    <property type="match status" value="1"/>
</dbReference>
<dbReference type="EC" id="3.1.4.37" evidence="5"/>
<dbReference type="VEuPathDB" id="FungiDB:SMAC_03260"/>
<evidence type="ECO:0000313" key="9">
    <source>
        <dbReference type="EMBL" id="KAA8635678.1"/>
    </source>
</evidence>
<protein>
    <recommendedName>
        <fullName evidence="6">2',3'-cyclic-nucleotide 3'-phosphodiesterase</fullName>
        <ecNumber evidence="5">3.1.4.37</ecNumber>
    </recommendedName>
</protein>
<dbReference type="Proteomes" id="UP000433876">
    <property type="component" value="Unassembled WGS sequence"/>
</dbReference>
<dbReference type="PANTHER" id="PTHR28141">
    <property type="entry name" value="2',3'-CYCLIC-NUCLEOTIDE 3'-PHOSPHODIESTERASE"/>
    <property type="match status" value="1"/>
</dbReference>
<accession>A0A8S9A1P6</accession>
<evidence type="ECO:0000256" key="8">
    <source>
        <dbReference type="ARBA" id="ARBA00023034"/>
    </source>
</evidence>
<comment type="caution">
    <text evidence="9">The sequence shown here is derived from an EMBL/GenBank/DDBJ whole genome shotgun (WGS) entry which is preliminary data.</text>
</comment>
<proteinExistence type="inferred from homology"/>
<name>A0A8S9A1P6_SORMA</name>
<dbReference type="GO" id="GO:0005794">
    <property type="term" value="C:Golgi apparatus"/>
    <property type="evidence" value="ECO:0007669"/>
    <property type="project" value="UniProtKB-SubCell"/>
</dbReference>
<evidence type="ECO:0000256" key="2">
    <source>
        <dbReference type="ARBA" id="ARBA00003831"/>
    </source>
</evidence>
<dbReference type="GO" id="GO:0009187">
    <property type="term" value="P:cyclic nucleotide metabolic process"/>
    <property type="evidence" value="ECO:0007669"/>
    <property type="project" value="TreeGrafter"/>
</dbReference>
<dbReference type="OMA" id="WLDSIPW"/>
<comment type="subcellular location">
    <subcellularLocation>
        <location evidence="3">Golgi apparatus</location>
    </subcellularLocation>
</comment>
<evidence type="ECO:0000256" key="6">
    <source>
        <dbReference type="ARBA" id="ARBA00014478"/>
    </source>
</evidence>
<dbReference type="FunFam" id="3.90.1140.10:FF:000016">
    <property type="entry name" value="WGS project CABT00000000 data, contig 2.10"/>
    <property type="match status" value="1"/>
</dbReference>
<dbReference type="Gene3D" id="3.90.1140.10">
    <property type="entry name" value="Cyclic phosphodiesterase"/>
    <property type="match status" value="1"/>
</dbReference>
<keyword evidence="7" id="KW-0378">Hydrolase</keyword>
<dbReference type="InterPro" id="IPR009097">
    <property type="entry name" value="Cyclic_Pdiesterase"/>
</dbReference>
<dbReference type="SUPFAM" id="SSF55144">
    <property type="entry name" value="LigT-like"/>
    <property type="match status" value="1"/>
</dbReference>
<dbReference type="Pfam" id="PF07823">
    <property type="entry name" value="CPDase"/>
    <property type="match status" value="1"/>
</dbReference>
<evidence type="ECO:0000256" key="4">
    <source>
        <dbReference type="ARBA" id="ARBA00006037"/>
    </source>
</evidence>
<dbReference type="InterPro" id="IPR012386">
    <property type="entry name" value="Cyclic-nucl_3Pdiesterase"/>
</dbReference>
<evidence type="ECO:0000256" key="1">
    <source>
        <dbReference type="ARBA" id="ARBA00000610"/>
    </source>
</evidence>
<keyword evidence="8" id="KW-0333">Golgi apparatus</keyword>
<dbReference type="GO" id="GO:0004113">
    <property type="term" value="F:2',3'-cyclic-nucleotide 3'-phosphodiesterase activity"/>
    <property type="evidence" value="ECO:0007669"/>
    <property type="project" value="UniProtKB-EC"/>
</dbReference>
<reference evidence="9 10" key="1">
    <citation type="submission" date="2017-07" db="EMBL/GenBank/DDBJ databases">
        <title>Genome sequence of the Sordaria macrospora wild type strain R19027.</title>
        <authorList>
            <person name="Nowrousian M."/>
            <person name="Teichert I."/>
            <person name="Kueck U."/>
        </authorList>
    </citation>
    <scope>NUCLEOTIDE SEQUENCE [LARGE SCALE GENOMIC DNA]</scope>
    <source>
        <strain evidence="9 10">R19027</strain>
        <tissue evidence="9">Mycelium</tissue>
    </source>
</reference>
<dbReference type="AlphaFoldDB" id="A0A8S9A1P6"/>
<evidence type="ECO:0000256" key="5">
    <source>
        <dbReference type="ARBA" id="ARBA00012317"/>
    </source>
</evidence>
<comment type="catalytic activity">
    <reaction evidence="1">
        <text>a nucleoside 2',3'-cyclic phosphate + H2O = a nucleoside 2'-phosphate + H(+)</text>
        <dbReference type="Rhea" id="RHEA:14489"/>
        <dbReference type="ChEBI" id="CHEBI:15377"/>
        <dbReference type="ChEBI" id="CHEBI:15378"/>
        <dbReference type="ChEBI" id="CHEBI:66954"/>
        <dbReference type="ChEBI" id="CHEBI:78552"/>
        <dbReference type="EC" id="3.1.4.37"/>
    </reaction>
</comment>
<evidence type="ECO:0000256" key="3">
    <source>
        <dbReference type="ARBA" id="ARBA00004555"/>
    </source>
</evidence>